<evidence type="ECO:0000256" key="6">
    <source>
        <dbReference type="ARBA" id="ARBA00022982"/>
    </source>
</evidence>
<evidence type="ECO:0000259" key="9">
    <source>
        <dbReference type="PROSITE" id="PS50989"/>
    </source>
</evidence>
<dbReference type="Gene3D" id="3.40.30.10">
    <property type="entry name" value="Glutaredoxin"/>
    <property type="match status" value="1"/>
</dbReference>
<dbReference type="EMBL" id="JBAMMX010000002">
    <property type="protein sequence ID" value="KAK6946109.1"/>
    <property type="molecule type" value="Genomic_DNA"/>
</dbReference>
<proteinExistence type="inferred from homology"/>
<evidence type="ECO:0000256" key="4">
    <source>
        <dbReference type="ARBA" id="ARBA00022840"/>
    </source>
</evidence>
<evidence type="ECO:0000256" key="2">
    <source>
        <dbReference type="ARBA" id="ARBA00022448"/>
    </source>
</evidence>
<sequence>MIMAISSRLKSASSNPWLRPISLSQRSNFCSGVLPDGIDRSSEAFSNNSKVMQGLFSQLQSHISKVLEGGGEEAVKRNRSRNKLLPRERINRLIDPGSSFLELSQVLMEDEMHALAIGRNIVKNLHMAGKQGTIDKIQNSPLKYEEPLYDAQELRSIAPTDLRQSLDIRAIIVHIVDGSEFDEFKKLYGTTLVTGFARIYGQPVGIIGNNGILFNESALKGTHFIELCTQRNIPLIFLQNITGYMVGSRSEANGIAKSGAKMVMAVSCAKVPKITVVVGGSFGAGNYAMCGRAFSPNFMFFWPNARISVMGGVQAAGVLSQIEKSNKKKQGIQWTAEEEEAFKAKVVEAYEREGSPYYSTARLWDDGIIDPADMRRVLGLCLAASTTNCTPEDTKGVEGGSNSFVIGYLQVVSLRLVSTEEAPLITGDSWDKLILESEVPVLVEFYASWCGPCRMVHRIIDEIATEFAGKVKCFVLDADHDLPIAENYDIKAVPVVLLFKNGEKRDSIVGTMPKEFYVSAIEKLL</sequence>
<evidence type="ECO:0000256" key="5">
    <source>
        <dbReference type="ARBA" id="ARBA00022946"/>
    </source>
</evidence>
<dbReference type="PANTHER" id="PTHR22855:SF13">
    <property type="entry name" value="METHYLCROTONOYL-COA CARBOXYLASE BETA CHAIN, MITOCHONDRIAL"/>
    <property type="match status" value="1"/>
</dbReference>
<dbReference type="Gene3D" id="3.90.226.10">
    <property type="entry name" value="2-enoyl-CoA Hydratase, Chain A, domain 1"/>
    <property type="match status" value="2"/>
</dbReference>
<evidence type="ECO:0000256" key="8">
    <source>
        <dbReference type="ARBA" id="ARBA00023284"/>
    </source>
</evidence>
<dbReference type="Pfam" id="PF00085">
    <property type="entry name" value="Thioredoxin"/>
    <property type="match status" value="1"/>
</dbReference>
<feature type="domain" description="CoA carboxyltransferase C-terminal" evidence="9">
    <location>
        <begin position="146"/>
        <end position="388"/>
    </location>
</feature>
<dbReference type="PANTHER" id="PTHR22855">
    <property type="entry name" value="ACETYL, PROPIONYL, PYRUVATE, AND GLUTACONYL CARBOXYLASE-RELATED"/>
    <property type="match status" value="1"/>
</dbReference>
<keyword evidence="3" id="KW-0547">Nucleotide-binding</keyword>
<dbReference type="PROSITE" id="PS00194">
    <property type="entry name" value="THIOREDOXIN_1"/>
    <property type="match status" value="1"/>
</dbReference>
<dbReference type="FunFam" id="3.40.30.10:FF:000001">
    <property type="entry name" value="Thioredoxin"/>
    <property type="match status" value="1"/>
</dbReference>
<dbReference type="PROSITE" id="PS51352">
    <property type="entry name" value="THIOREDOXIN_2"/>
    <property type="match status" value="1"/>
</dbReference>
<dbReference type="Proteomes" id="UP001370490">
    <property type="component" value="Unassembled WGS sequence"/>
</dbReference>
<dbReference type="GO" id="GO:0005739">
    <property type="term" value="C:mitochondrion"/>
    <property type="evidence" value="ECO:0007669"/>
    <property type="project" value="TreeGrafter"/>
</dbReference>
<keyword evidence="4" id="KW-0067">ATP-binding</keyword>
<keyword evidence="6" id="KW-0249">Electron transport</keyword>
<dbReference type="GO" id="GO:0004485">
    <property type="term" value="F:methylcrotonoyl-CoA carboxylase activity"/>
    <property type="evidence" value="ECO:0007669"/>
    <property type="project" value="TreeGrafter"/>
</dbReference>
<dbReference type="InterPro" id="IPR045190">
    <property type="entry name" value="MCCB/AccD1-like"/>
</dbReference>
<dbReference type="InterPro" id="IPR011763">
    <property type="entry name" value="COA_CT_C"/>
</dbReference>
<dbReference type="AlphaFoldDB" id="A0AAN8ZLM5"/>
<evidence type="ECO:0000313" key="11">
    <source>
        <dbReference type="EMBL" id="KAK6946109.1"/>
    </source>
</evidence>
<dbReference type="PROSITE" id="PS50989">
    <property type="entry name" value="COA_CT_CTER"/>
    <property type="match status" value="1"/>
</dbReference>
<keyword evidence="8" id="KW-0676">Redox-active center</keyword>
<dbReference type="GO" id="GO:0006552">
    <property type="term" value="P:L-leucine catabolic process"/>
    <property type="evidence" value="ECO:0007669"/>
    <property type="project" value="TreeGrafter"/>
</dbReference>
<accession>A0AAN8ZLM5</accession>
<dbReference type="FunFam" id="3.90.226.10:FF:000004">
    <property type="entry name" value="Methylcrotonoyl-CoA carboxylase beta chain"/>
    <property type="match status" value="1"/>
</dbReference>
<comment type="caution">
    <text evidence="11">The sequence shown here is derived from an EMBL/GenBank/DDBJ whole genome shotgun (WGS) entry which is preliminary data.</text>
</comment>
<dbReference type="GO" id="GO:1905202">
    <property type="term" value="C:methylcrotonoyl-CoA carboxylase complex"/>
    <property type="evidence" value="ECO:0007669"/>
    <property type="project" value="TreeGrafter"/>
</dbReference>
<evidence type="ECO:0000256" key="3">
    <source>
        <dbReference type="ARBA" id="ARBA00022741"/>
    </source>
</evidence>
<evidence type="ECO:0000256" key="1">
    <source>
        <dbReference type="ARBA" id="ARBA00006102"/>
    </source>
</evidence>
<gene>
    <name evidence="11" type="ORF">RJ641_013653</name>
</gene>
<dbReference type="GO" id="GO:0005524">
    <property type="term" value="F:ATP binding"/>
    <property type="evidence" value="ECO:0007669"/>
    <property type="project" value="UniProtKB-KW"/>
</dbReference>
<comment type="similarity">
    <text evidence="1">Belongs to the AccD/PCCB family.</text>
</comment>
<keyword evidence="2" id="KW-0813">Transport</keyword>
<evidence type="ECO:0000256" key="7">
    <source>
        <dbReference type="ARBA" id="ARBA00023157"/>
    </source>
</evidence>
<feature type="domain" description="Thioredoxin" evidence="10">
    <location>
        <begin position="416"/>
        <end position="525"/>
    </location>
</feature>
<dbReference type="InterPro" id="IPR013766">
    <property type="entry name" value="Thioredoxin_domain"/>
</dbReference>
<dbReference type="InterPro" id="IPR034733">
    <property type="entry name" value="AcCoA_carboxyl_beta"/>
</dbReference>
<dbReference type="InterPro" id="IPR036249">
    <property type="entry name" value="Thioredoxin-like_sf"/>
</dbReference>
<dbReference type="SUPFAM" id="SSF52096">
    <property type="entry name" value="ClpP/crotonase"/>
    <property type="match status" value="2"/>
</dbReference>
<organism evidence="11 12">
    <name type="scientific">Dillenia turbinata</name>
    <dbReference type="NCBI Taxonomy" id="194707"/>
    <lineage>
        <taxon>Eukaryota</taxon>
        <taxon>Viridiplantae</taxon>
        <taxon>Streptophyta</taxon>
        <taxon>Embryophyta</taxon>
        <taxon>Tracheophyta</taxon>
        <taxon>Spermatophyta</taxon>
        <taxon>Magnoliopsida</taxon>
        <taxon>eudicotyledons</taxon>
        <taxon>Gunneridae</taxon>
        <taxon>Pentapetalae</taxon>
        <taxon>Dilleniales</taxon>
        <taxon>Dilleniaceae</taxon>
        <taxon>Dillenia</taxon>
    </lineage>
</organism>
<dbReference type="Pfam" id="PF01039">
    <property type="entry name" value="Carboxyl_trans"/>
    <property type="match status" value="1"/>
</dbReference>
<dbReference type="SUPFAM" id="SSF52833">
    <property type="entry name" value="Thioredoxin-like"/>
    <property type="match status" value="1"/>
</dbReference>
<protein>
    <submittedName>
        <fullName evidence="11">Acetyl-CoA carboxylase</fullName>
    </submittedName>
</protein>
<keyword evidence="12" id="KW-1185">Reference proteome</keyword>
<dbReference type="CDD" id="cd02947">
    <property type="entry name" value="TRX_family"/>
    <property type="match status" value="1"/>
</dbReference>
<name>A0AAN8ZLM5_9MAGN</name>
<reference evidence="11 12" key="1">
    <citation type="submission" date="2023-12" db="EMBL/GenBank/DDBJ databases">
        <title>A high-quality genome assembly for Dillenia turbinata (Dilleniales).</title>
        <authorList>
            <person name="Chanderbali A."/>
        </authorList>
    </citation>
    <scope>NUCLEOTIDE SEQUENCE [LARGE SCALE GENOMIC DNA]</scope>
    <source>
        <strain evidence="11">LSX21</strain>
        <tissue evidence="11">Leaf</tissue>
    </source>
</reference>
<evidence type="ECO:0000259" key="10">
    <source>
        <dbReference type="PROSITE" id="PS51352"/>
    </source>
</evidence>
<keyword evidence="7" id="KW-1015">Disulfide bond</keyword>
<dbReference type="InterPro" id="IPR017937">
    <property type="entry name" value="Thioredoxin_CS"/>
</dbReference>
<evidence type="ECO:0000313" key="12">
    <source>
        <dbReference type="Proteomes" id="UP001370490"/>
    </source>
</evidence>
<keyword evidence="5" id="KW-0809">Transit peptide</keyword>
<dbReference type="InterPro" id="IPR029045">
    <property type="entry name" value="ClpP/crotonase-like_dom_sf"/>
</dbReference>